<dbReference type="Proteomes" id="UP000193986">
    <property type="component" value="Unassembled WGS sequence"/>
</dbReference>
<feature type="active site" description="Acyl-ester intermediate" evidence="5">
    <location>
        <position position="242"/>
    </location>
</feature>
<evidence type="ECO:0000259" key="6">
    <source>
        <dbReference type="Pfam" id="PF01425"/>
    </source>
</evidence>
<evidence type="ECO:0000313" key="8">
    <source>
        <dbReference type="Proteomes" id="UP000193986"/>
    </source>
</evidence>
<feature type="active site" description="Charge relay system" evidence="5">
    <location>
        <position position="143"/>
    </location>
</feature>
<dbReference type="SUPFAM" id="SSF75304">
    <property type="entry name" value="Amidase signature (AS) enzymes"/>
    <property type="match status" value="1"/>
</dbReference>
<dbReference type="InterPro" id="IPR036928">
    <property type="entry name" value="AS_sf"/>
</dbReference>
<dbReference type="InParanoid" id="A0A1Y2BAZ5"/>
<name>A0A1Y2BAZ5_9TREE</name>
<comment type="similarity">
    <text evidence="2">Belongs to the amidase family.</text>
</comment>
<evidence type="ECO:0000256" key="1">
    <source>
        <dbReference type="ARBA" id="ARBA00001311"/>
    </source>
</evidence>
<dbReference type="Pfam" id="PF01425">
    <property type="entry name" value="Amidase"/>
    <property type="match status" value="1"/>
</dbReference>
<reference evidence="7 8" key="1">
    <citation type="submission" date="2016-07" db="EMBL/GenBank/DDBJ databases">
        <title>Pervasive Adenine N6-methylation of Active Genes in Fungi.</title>
        <authorList>
            <consortium name="DOE Joint Genome Institute"/>
            <person name="Mondo S.J."/>
            <person name="Dannebaum R.O."/>
            <person name="Kuo R.C."/>
            <person name="Labutti K."/>
            <person name="Haridas S."/>
            <person name="Kuo A."/>
            <person name="Salamov A."/>
            <person name="Ahrendt S.R."/>
            <person name="Lipzen A."/>
            <person name="Sullivan W."/>
            <person name="Andreopoulos W.B."/>
            <person name="Clum A."/>
            <person name="Lindquist E."/>
            <person name="Daum C."/>
            <person name="Ramamoorthy G.K."/>
            <person name="Gryganskyi A."/>
            <person name="Culley D."/>
            <person name="Magnuson J.K."/>
            <person name="James T.Y."/>
            <person name="O'Malley M.A."/>
            <person name="Stajich J.E."/>
            <person name="Spatafora J.W."/>
            <person name="Visel A."/>
            <person name="Grigoriev I.V."/>
        </authorList>
    </citation>
    <scope>NUCLEOTIDE SEQUENCE [LARGE SCALE GENOMIC DNA]</scope>
    <source>
        <strain evidence="7 8">68-887.2</strain>
    </source>
</reference>
<evidence type="ECO:0000313" key="7">
    <source>
        <dbReference type="EMBL" id="ORY32018.1"/>
    </source>
</evidence>
<dbReference type="FunCoup" id="A0A1Y2BAZ5">
    <property type="interactions" value="35"/>
</dbReference>
<evidence type="ECO:0000256" key="4">
    <source>
        <dbReference type="ARBA" id="ARBA00022801"/>
    </source>
</evidence>
<gene>
    <name evidence="7" type="ORF">BCR39DRAFT_557942</name>
</gene>
<evidence type="ECO:0000256" key="5">
    <source>
        <dbReference type="PIRSR" id="PIRSR001221-1"/>
    </source>
</evidence>
<dbReference type="OrthoDB" id="6428749at2759"/>
<dbReference type="PANTHER" id="PTHR46072:SF4">
    <property type="entry name" value="AMIDASE C550.07-RELATED"/>
    <property type="match status" value="1"/>
</dbReference>
<dbReference type="GO" id="GO:0004040">
    <property type="term" value="F:amidase activity"/>
    <property type="evidence" value="ECO:0007669"/>
    <property type="project" value="UniProtKB-EC"/>
</dbReference>
<dbReference type="Gene3D" id="3.90.1300.10">
    <property type="entry name" value="Amidase signature (AS) domain"/>
    <property type="match status" value="1"/>
</dbReference>
<dbReference type="PIRSF" id="PIRSF001221">
    <property type="entry name" value="Amidase_fungi"/>
    <property type="match status" value="1"/>
</dbReference>
<dbReference type="InterPro" id="IPR023631">
    <property type="entry name" value="Amidase_dom"/>
</dbReference>
<dbReference type="STRING" id="71784.A0A1Y2BAZ5"/>
<accession>A0A1Y2BAZ5</accession>
<dbReference type="AlphaFoldDB" id="A0A1Y2BAZ5"/>
<proteinExistence type="inferred from homology"/>
<dbReference type="EC" id="3.5.1.4" evidence="3"/>
<dbReference type="EMBL" id="MCFC01000012">
    <property type="protein sequence ID" value="ORY32018.1"/>
    <property type="molecule type" value="Genomic_DNA"/>
</dbReference>
<dbReference type="PROSITE" id="PS00571">
    <property type="entry name" value="AMIDASES"/>
    <property type="match status" value="1"/>
</dbReference>
<organism evidence="7 8">
    <name type="scientific">Naematelia encephala</name>
    <dbReference type="NCBI Taxonomy" id="71784"/>
    <lineage>
        <taxon>Eukaryota</taxon>
        <taxon>Fungi</taxon>
        <taxon>Dikarya</taxon>
        <taxon>Basidiomycota</taxon>
        <taxon>Agaricomycotina</taxon>
        <taxon>Tremellomycetes</taxon>
        <taxon>Tremellales</taxon>
        <taxon>Naemateliaceae</taxon>
        <taxon>Naematelia</taxon>
    </lineage>
</organism>
<dbReference type="PANTHER" id="PTHR46072">
    <property type="entry name" value="AMIDASE-RELATED-RELATED"/>
    <property type="match status" value="1"/>
</dbReference>
<evidence type="ECO:0000256" key="2">
    <source>
        <dbReference type="ARBA" id="ARBA00009199"/>
    </source>
</evidence>
<feature type="active site" description="Charge relay system" evidence="5">
    <location>
        <position position="218"/>
    </location>
</feature>
<evidence type="ECO:0000256" key="3">
    <source>
        <dbReference type="ARBA" id="ARBA00012922"/>
    </source>
</evidence>
<protein>
    <recommendedName>
        <fullName evidence="3">amidase</fullName>
        <ecNumber evidence="3">3.5.1.4</ecNumber>
    </recommendedName>
</protein>
<keyword evidence="8" id="KW-1185">Reference proteome</keyword>
<comment type="catalytic activity">
    <reaction evidence="1">
        <text>a monocarboxylic acid amide + H2O = a monocarboxylate + NH4(+)</text>
        <dbReference type="Rhea" id="RHEA:12020"/>
        <dbReference type="ChEBI" id="CHEBI:15377"/>
        <dbReference type="ChEBI" id="CHEBI:28938"/>
        <dbReference type="ChEBI" id="CHEBI:35757"/>
        <dbReference type="ChEBI" id="CHEBI:83628"/>
        <dbReference type="EC" id="3.5.1.4"/>
    </reaction>
</comment>
<comment type="caution">
    <text evidence="7">The sequence shown here is derived from an EMBL/GenBank/DDBJ whole genome shotgun (WGS) entry which is preliminary data.</text>
</comment>
<dbReference type="InterPro" id="IPR020556">
    <property type="entry name" value="Amidase_CS"/>
</dbReference>
<keyword evidence="4" id="KW-0378">Hydrolase</keyword>
<sequence>MVQVTAHSSPWPQVALDAQQAVMDSIPEYARLNVMDWKARYPPGSDVRPVAAECGLMTARELEITDMAIDATDIIAAIKDRKWSAEEVCLAFGKRACIAHQMTSCLAEIFLEEGLARARELDETYKRTGKVVGPLHGLPFDIKEHYRMKGHRSTVSSVDRLSAPPETEHNTLLQTFEDAGAVFYVRSNAPQFVMHLETHSFWGETTNPWNTKLTPGGSSGGCSSLLAFGGAPISLGGDIGGSLRAPAAACGLWTLKPNNQRVPRENQAVSLGLYQEGITGSNGPLARSLRDCHLFFKTVLGVQPWLNEQSLVALPWRESALFKATRPIRLGLMPNDGVVVPQPPMRRAFASLVEALKGDPRFELVEYMPFEHKAGVELAHELYFPDGGKSKRALLASTGEPILGLSEWILAHPAVTDHTLDEYSDLLCRRNSFRARYLKHFNESKVDAILCPPSYGPAQALGTTKYWGYTSIFNILDYPAAVFPTGLVASPKLDPKDPIREYLSDYDKYAAEIYEPETHDNAPLSLQLVGRRWHEEDLMHILGLIAKRLPLKL</sequence>
<feature type="domain" description="Amidase" evidence="6">
    <location>
        <begin position="87"/>
        <end position="538"/>
    </location>
</feature>